<name>A0ABP0R7F6_9DINO</name>
<sequence length="128" mass="14575">MDDGHPSQDIGRHSGEMRARAWANHLDGSCNPCVFWASARGCAKEKCDFCHLVHEPKAEDLGRPRREKREAIKRAIFADFAVEDEDERHRLLQDAAAKHPFARNFIKGLLDNPAFHVRIADQDLVFSL</sequence>
<accession>A0ABP0R7F6</accession>
<dbReference type="EMBL" id="CAXAMM010040973">
    <property type="protein sequence ID" value="CAK9096525.1"/>
    <property type="molecule type" value="Genomic_DNA"/>
</dbReference>
<comment type="caution">
    <text evidence="1">The sequence shown here is derived from an EMBL/GenBank/DDBJ whole genome shotgun (WGS) entry which is preliminary data.</text>
</comment>
<dbReference type="Proteomes" id="UP001642464">
    <property type="component" value="Unassembled WGS sequence"/>
</dbReference>
<keyword evidence="2" id="KW-1185">Reference proteome</keyword>
<proteinExistence type="predicted"/>
<reference evidence="1 2" key="1">
    <citation type="submission" date="2024-02" db="EMBL/GenBank/DDBJ databases">
        <authorList>
            <person name="Chen Y."/>
            <person name="Shah S."/>
            <person name="Dougan E. K."/>
            <person name="Thang M."/>
            <person name="Chan C."/>
        </authorList>
    </citation>
    <scope>NUCLEOTIDE SEQUENCE [LARGE SCALE GENOMIC DNA]</scope>
</reference>
<organism evidence="1 2">
    <name type="scientific">Durusdinium trenchii</name>
    <dbReference type="NCBI Taxonomy" id="1381693"/>
    <lineage>
        <taxon>Eukaryota</taxon>
        <taxon>Sar</taxon>
        <taxon>Alveolata</taxon>
        <taxon>Dinophyceae</taxon>
        <taxon>Suessiales</taxon>
        <taxon>Symbiodiniaceae</taxon>
        <taxon>Durusdinium</taxon>
    </lineage>
</organism>
<gene>
    <name evidence="1" type="ORF">SCF082_LOCUS45311</name>
</gene>
<protein>
    <submittedName>
        <fullName evidence="1">Reticulocyte-binding protein 2-like a</fullName>
    </submittedName>
</protein>
<evidence type="ECO:0000313" key="2">
    <source>
        <dbReference type="Proteomes" id="UP001642464"/>
    </source>
</evidence>
<evidence type="ECO:0000313" key="1">
    <source>
        <dbReference type="EMBL" id="CAK9096525.1"/>
    </source>
</evidence>